<dbReference type="FunFam" id="3.40.50.300:FF:000218">
    <property type="entry name" value="Multidrug ABC transporter ATP-binding protein"/>
    <property type="match status" value="1"/>
</dbReference>
<keyword evidence="2 7" id="KW-0812">Transmembrane</keyword>
<evidence type="ECO:0000256" key="7">
    <source>
        <dbReference type="SAM" id="Phobius"/>
    </source>
</evidence>
<proteinExistence type="predicted"/>
<dbReference type="PROSITE" id="PS50893">
    <property type="entry name" value="ABC_TRANSPORTER_2"/>
    <property type="match status" value="1"/>
</dbReference>
<dbReference type="Pfam" id="PF00664">
    <property type="entry name" value="ABC_membrane"/>
    <property type="match status" value="1"/>
</dbReference>
<dbReference type="InterPro" id="IPR027417">
    <property type="entry name" value="P-loop_NTPase"/>
</dbReference>
<dbReference type="RefSeq" id="WP_173680276.1">
    <property type="nucleotide sequence ID" value="NZ_JAAZWO010000034.1"/>
</dbReference>
<dbReference type="InterPro" id="IPR003439">
    <property type="entry name" value="ABC_transporter-like_ATP-bd"/>
</dbReference>
<dbReference type="InterPro" id="IPR011527">
    <property type="entry name" value="ABC1_TM_dom"/>
</dbReference>
<keyword evidence="3" id="KW-0547">Nucleotide-binding</keyword>
<dbReference type="GO" id="GO:0034040">
    <property type="term" value="F:ATPase-coupled lipid transmembrane transporter activity"/>
    <property type="evidence" value="ECO:0007669"/>
    <property type="project" value="TreeGrafter"/>
</dbReference>
<dbReference type="PROSITE" id="PS00211">
    <property type="entry name" value="ABC_TRANSPORTER_1"/>
    <property type="match status" value="1"/>
</dbReference>
<evidence type="ECO:0000313" key="11">
    <source>
        <dbReference type="Proteomes" id="UP000563151"/>
    </source>
</evidence>
<evidence type="ECO:0000256" key="3">
    <source>
        <dbReference type="ARBA" id="ARBA00022741"/>
    </source>
</evidence>
<dbReference type="Gene3D" id="3.40.50.300">
    <property type="entry name" value="P-loop containing nucleotide triphosphate hydrolases"/>
    <property type="match status" value="1"/>
</dbReference>
<feature type="domain" description="ABC transmembrane type-1" evidence="9">
    <location>
        <begin position="26"/>
        <end position="307"/>
    </location>
</feature>
<dbReference type="SUPFAM" id="SSF90123">
    <property type="entry name" value="ABC transporter transmembrane region"/>
    <property type="match status" value="1"/>
</dbReference>
<dbReference type="GO" id="GO:0005524">
    <property type="term" value="F:ATP binding"/>
    <property type="evidence" value="ECO:0007669"/>
    <property type="project" value="UniProtKB-KW"/>
</dbReference>
<feature type="domain" description="ABC transporter" evidence="8">
    <location>
        <begin position="338"/>
        <end position="576"/>
    </location>
</feature>
<evidence type="ECO:0000259" key="8">
    <source>
        <dbReference type="PROSITE" id="PS50893"/>
    </source>
</evidence>
<gene>
    <name evidence="10" type="ORF">HGG79_18305</name>
</gene>
<dbReference type="Gene3D" id="1.20.1560.10">
    <property type="entry name" value="ABC transporter type 1, transmembrane domain"/>
    <property type="match status" value="1"/>
</dbReference>
<dbReference type="InterPro" id="IPR039421">
    <property type="entry name" value="Type_1_exporter"/>
</dbReference>
<keyword evidence="5 7" id="KW-1133">Transmembrane helix</keyword>
<sequence length="584" mass="64899">MAKEKHTSIDQLKELMKPYKDGFIKSVILASLGVFSGMIPYFIAARIVGKIVSGNKDFQGYIALFVIAVIGVVLKTLFMNLSTASSHIATYNTLKDIRIKMIKKLSRMPMGYILETPSGKLKNTIVDRVESMETILAHLIPEMTSNILIPIVIILYILYLDPLMALVALVTVPIGFLCFKGMTKGYTERFKKMIQKVRTMNSTVIEYVNGIEVIKAFNQSAKSYDKYTKAVNDNARYAVDWMSDTQIYKSLSFSIWPAVLIAVLPFGCYFNMRGTLSAENLITIVILSLGLISPIMDVINYTDNVSQLKTIIGEVGNFLNQVELKRPEISVKIPNTNIEMKNVYFSYDRNPSLENMVIKYINLNIQPSTINAFVGPSGGGKSTIIKLIAGFWDVTKGEVIIGGINIKDIPQSELMDKIAYVSQDNYLFDDTVMENIRIGKKGATEDEVIKVAKDCGCHDFIMGLENGYNTVVGGNGGHLSGGERQRIAIARAMLKDAPIIILDEATAYTDPENEAIIQEAIAKLIQGKTLLVIAHRLSTIVDVDCIFVIKDGEINSMGTHEELLNSSLLYSTMWRAHIDAKDKM</sequence>
<dbReference type="PANTHER" id="PTHR24221">
    <property type="entry name" value="ATP-BINDING CASSETTE SUB-FAMILY B"/>
    <property type="match status" value="1"/>
</dbReference>
<evidence type="ECO:0000256" key="4">
    <source>
        <dbReference type="ARBA" id="ARBA00022840"/>
    </source>
</evidence>
<accession>A0A923J1Y5</accession>
<evidence type="ECO:0000313" key="10">
    <source>
        <dbReference type="EMBL" id="MBC2399702.1"/>
    </source>
</evidence>
<comment type="caution">
    <text evidence="10">The sequence shown here is derived from an EMBL/GenBank/DDBJ whole genome shotgun (WGS) entry which is preliminary data.</text>
</comment>
<feature type="transmembrane region" description="Helical" evidence="7">
    <location>
        <begin position="135"/>
        <end position="157"/>
    </location>
</feature>
<name>A0A923J1Y5_CLOTT</name>
<dbReference type="EMBL" id="JAAZWO010000034">
    <property type="protein sequence ID" value="MBC2399702.1"/>
    <property type="molecule type" value="Genomic_DNA"/>
</dbReference>
<dbReference type="GO" id="GO:0005886">
    <property type="term" value="C:plasma membrane"/>
    <property type="evidence" value="ECO:0007669"/>
    <property type="project" value="UniProtKB-SubCell"/>
</dbReference>
<feature type="transmembrane region" description="Helical" evidence="7">
    <location>
        <begin position="251"/>
        <end position="272"/>
    </location>
</feature>
<dbReference type="PANTHER" id="PTHR24221:SF397">
    <property type="entry name" value="ABC TRANSPORTER, ATP-BINDING TRANSMEMBRANE PROTEIN"/>
    <property type="match status" value="1"/>
</dbReference>
<keyword evidence="11" id="KW-1185">Reference proteome</keyword>
<feature type="transmembrane region" description="Helical" evidence="7">
    <location>
        <begin position="23"/>
        <end position="43"/>
    </location>
</feature>
<keyword evidence="4 10" id="KW-0067">ATP-binding</keyword>
<dbReference type="SMART" id="SM00382">
    <property type="entry name" value="AAA"/>
    <property type="match status" value="1"/>
</dbReference>
<organism evidence="10 11">
    <name type="scientific">Clostridium tetanomorphum</name>
    <dbReference type="NCBI Taxonomy" id="1553"/>
    <lineage>
        <taxon>Bacteria</taxon>
        <taxon>Bacillati</taxon>
        <taxon>Bacillota</taxon>
        <taxon>Clostridia</taxon>
        <taxon>Eubacteriales</taxon>
        <taxon>Clostridiaceae</taxon>
        <taxon>Clostridium</taxon>
    </lineage>
</organism>
<dbReference type="InterPro" id="IPR003593">
    <property type="entry name" value="AAA+_ATPase"/>
</dbReference>
<evidence type="ECO:0000256" key="1">
    <source>
        <dbReference type="ARBA" id="ARBA00004651"/>
    </source>
</evidence>
<feature type="transmembrane region" description="Helical" evidence="7">
    <location>
        <begin position="58"/>
        <end position="78"/>
    </location>
</feature>
<evidence type="ECO:0000256" key="5">
    <source>
        <dbReference type="ARBA" id="ARBA00022989"/>
    </source>
</evidence>
<comment type="subcellular location">
    <subcellularLocation>
        <location evidence="1">Cell membrane</location>
        <topology evidence="1">Multi-pass membrane protein</topology>
    </subcellularLocation>
</comment>
<dbReference type="PROSITE" id="PS50929">
    <property type="entry name" value="ABC_TM1F"/>
    <property type="match status" value="1"/>
</dbReference>
<dbReference type="Proteomes" id="UP000563151">
    <property type="component" value="Unassembled WGS sequence"/>
</dbReference>
<feature type="transmembrane region" description="Helical" evidence="7">
    <location>
        <begin position="163"/>
        <end position="183"/>
    </location>
</feature>
<dbReference type="Pfam" id="PF00005">
    <property type="entry name" value="ABC_tran"/>
    <property type="match status" value="1"/>
</dbReference>
<reference evidence="10 11" key="1">
    <citation type="submission" date="2020-04" db="EMBL/GenBank/DDBJ databases">
        <title>Genomic insights into acetone-butanol-ethanol (ABE) fermentation by sequencing solventogenic clostridia strains.</title>
        <authorList>
            <person name="Brown S."/>
        </authorList>
    </citation>
    <scope>NUCLEOTIDE SEQUENCE [LARGE SCALE GENOMIC DNA]</scope>
    <source>
        <strain evidence="10 11">DJ011</strain>
    </source>
</reference>
<evidence type="ECO:0000259" key="9">
    <source>
        <dbReference type="PROSITE" id="PS50929"/>
    </source>
</evidence>
<dbReference type="CDD" id="cd07346">
    <property type="entry name" value="ABC_6TM_exporters"/>
    <property type="match status" value="1"/>
</dbReference>
<dbReference type="InterPro" id="IPR036640">
    <property type="entry name" value="ABC1_TM_sf"/>
</dbReference>
<evidence type="ECO:0000256" key="6">
    <source>
        <dbReference type="ARBA" id="ARBA00023136"/>
    </source>
</evidence>
<dbReference type="AlphaFoldDB" id="A0A923J1Y5"/>
<protein>
    <submittedName>
        <fullName evidence="10">ABC transporter ATP-binding protein</fullName>
    </submittedName>
</protein>
<evidence type="ECO:0000256" key="2">
    <source>
        <dbReference type="ARBA" id="ARBA00022692"/>
    </source>
</evidence>
<dbReference type="GO" id="GO:0140359">
    <property type="term" value="F:ABC-type transporter activity"/>
    <property type="evidence" value="ECO:0007669"/>
    <property type="project" value="InterPro"/>
</dbReference>
<keyword evidence="6 7" id="KW-0472">Membrane</keyword>
<dbReference type="SUPFAM" id="SSF52540">
    <property type="entry name" value="P-loop containing nucleoside triphosphate hydrolases"/>
    <property type="match status" value="1"/>
</dbReference>
<dbReference type="InterPro" id="IPR017871">
    <property type="entry name" value="ABC_transporter-like_CS"/>
</dbReference>
<feature type="transmembrane region" description="Helical" evidence="7">
    <location>
        <begin position="278"/>
        <end position="299"/>
    </location>
</feature>
<dbReference type="GO" id="GO:0016887">
    <property type="term" value="F:ATP hydrolysis activity"/>
    <property type="evidence" value="ECO:0007669"/>
    <property type="project" value="InterPro"/>
</dbReference>